<evidence type="ECO:0000313" key="2">
    <source>
        <dbReference type="Proteomes" id="UP000198638"/>
    </source>
</evidence>
<gene>
    <name evidence="1" type="ORF">SAMN05192564_11111</name>
</gene>
<keyword evidence="2" id="KW-1185">Reference proteome</keyword>
<proteinExistence type="predicted"/>
<organism evidence="1 2">
    <name type="scientific">Paraburkholderia sartisoli</name>
    <dbReference type="NCBI Taxonomy" id="83784"/>
    <lineage>
        <taxon>Bacteria</taxon>
        <taxon>Pseudomonadati</taxon>
        <taxon>Pseudomonadota</taxon>
        <taxon>Betaproteobacteria</taxon>
        <taxon>Burkholderiales</taxon>
        <taxon>Burkholderiaceae</taxon>
        <taxon>Paraburkholderia</taxon>
    </lineage>
</organism>
<accession>A0A1H4HP65</accession>
<dbReference type="Proteomes" id="UP000198638">
    <property type="component" value="Unassembled WGS sequence"/>
</dbReference>
<reference evidence="2" key="1">
    <citation type="submission" date="2016-10" db="EMBL/GenBank/DDBJ databases">
        <authorList>
            <person name="Varghese N."/>
            <person name="Submissions S."/>
        </authorList>
    </citation>
    <scope>NUCLEOTIDE SEQUENCE [LARGE SCALE GENOMIC DNA]</scope>
    <source>
        <strain evidence="2">LMG 24000</strain>
    </source>
</reference>
<dbReference type="AlphaFoldDB" id="A0A1H4HP65"/>
<evidence type="ECO:0000313" key="1">
    <source>
        <dbReference type="EMBL" id="SEB22872.1"/>
    </source>
</evidence>
<name>A0A1H4HP65_9BURK</name>
<dbReference type="EMBL" id="FNRQ01000011">
    <property type="protein sequence ID" value="SEB22872.1"/>
    <property type="molecule type" value="Genomic_DNA"/>
</dbReference>
<sequence length="65" mass="7436">MRYERPWPGSKTATFDQPLPVFESLKIKGLRLPVLPFYPSYRRLLLPAGELERRAVSPMAGDFTA</sequence>
<protein>
    <submittedName>
        <fullName evidence="1">Uncharacterized protein</fullName>
    </submittedName>
</protein>